<dbReference type="GeneID" id="66113597"/>
<gene>
    <name evidence="1" type="ORF">KQ657_000223</name>
</gene>
<evidence type="ECO:0000313" key="1">
    <source>
        <dbReference type="EMBL" id="KAG7196210.1"/>
    </source>
</evidence>
<name>A0A9P7VDL3_9ASCO</name>
<protein>
    <submittedName>
        <fullName evidence="1">Uncharacterized protein</fullName>
    </submittedName>
</protein>
<sequence length="517" mass="57813">MFSERVANGKYLRDLPYSKRFLLYHGEDSEYFQYTLKYREAWHDKLFYVSEDSCDDFKSDWSSVTDLNLQDIVIGKPSKDLAVPITTSTLQITKDNGKPELVDVSTDIPMYLKEQTQRNCLMINCGGPITSMKWLINSNPLTSVQYLAVSVILSDVDDAINLPMLSLFHKGNCNELPSAIKIFEYDTSTNTILLKKTLLTTNLGPSHDLHWVPIHNEKSIGVLVGSFSDGKLHLIKITDAILNGQEPVMEIIQPSFSYELKTRITCFSFLGVDKALVGLSDGSIAEFIFPWSHHVTDLSIPSFIHRVAETSITTVAVAEQDENNYVIVNSTGTFSFAFEYSSFILDRVDMTTNMSMVAYTYNKALRVCVGVFGDFVGSFFPRVPLESPNQLLRMSGQITALGASKWLSHPLLLAGNSLGEVFILNFARKLLNGNKTTNKSSLPLRLWKVDFDNELKQQIFNHSYLPVLPDEASLTSLAPTEITISSLEWNENVIGSSIYSMGTLGGMLLVERLDPAN</sequence>
<evidence type="ECO:0000313" key="2">
    <source>
        <dbReference type="Proteomes" id="UP000790833"/>
    </source>
</evidence>
<dbReference type="RefSeq" id="XP_043051755.1">
    <property type="nucleotide sequence ID" value="XM_043191078.1"/>
</dbReference>
<reference evidence="1" key="1">
    <citation type="submission" date="2021-03" db="EMBL/GenBank/DDBJ databases">
        <authorList>
            <person name="Palmer J.M."/>
        </authorList>
    </citation>
    <scope>NUCLEOTIDE SEQUENCE</scope>
    <source>
        <strain evidence="1">ARV_011</strain>
    </source>
</reference>
<dbReference type="AlphaFoldDB" id="A0A9P7VDL3"/>
<keyword evidence="2" id="KW-1185">Reference proteome</keyword>
<dbReference type="Proteomes" id="UP000790833">
    <property type="component" value="Unassembled WGS sequence"/>
</dbReference>
<accession>A0A9P7VDL3</accession>
<dbReference type="EMBL" id="JAHMUF010000001">
    <property type="protein sequence ID" value="KAG7196210.1"/>
    <property type="molecule type" value="Genomic_DNA"/>
</dbReference>
<comment type="caution">
    <text evidence="1">The sequence shown here is derived from an EMBL/GenBank/DDBJ whole genome shotgun (WGS) entry which is preliminary data.</text>
</comment>
<dbReference type="OrthoDB" id="4703at2759"/>
<organism evidence="1 2">
    <name type="scientific">Scheffersomyces spartinae</name>
    <dbReference type="NCBI Taxonomy" id="45513"/>
    <lineage>
        <taxon>Eukaryota</taxon>
        <taxon>Fungi</taxon>
        <taxon>Dikarya</taxon>
        <taxon>Ascomycota</taxon>
        <taxon>Saccharomycotina</taxon>
        <taxon>Pichiomycetes</taxon>
        <taxon>Debaryomycetaceae</taxon>
        <taxon>Scheffersomyces</taxon>
    </lineage>
</organism>
<proteinExistence type="predicted"/>